<proteinExistence type="inferred from homology"/>
<dbReference type="AlphaFoldDB" id="A0A2T2WHJ1"/>
<evidence type="ECO:0000256" key="5">
    <source>
        <dbReference type="ARBA" id="ARBA00022989"/>
    </source>
</evidence>
<evidence type="ECO:0000256" key="1">
    <source>
        <dbReference type="ARBA" id="ARBA00004651"/>
    </source>
</evidence>
<dbReference type="SUPFAM" id="SSF161098">
    <property type="entry name" value="MetI-like"/>
    <property type="match status" value="1"/>
</dbReference>
<dbReference type="PANTHER" id="PTHR43227">
    <property type="entry name" value="BLL4140 PROTEIN"/>
    <property type="match status" value="1"/>
</dbReference>
<dbReference type="CDD" id="cd06261">
    <property type="entry name" value="TM_PBP2"/>
    <property type="match status" value="1"/>
</dbReference>
<evidence type="ECO:0000256" key="3">
    <source>
        <dbReference type="ARBA" id="ARBA00022475"/>
    </source>
</evidence>
<feature type="transmembrane region" description="Helical" evidence="7">
    <location>
        <begin position="96"/>
        <end position="116"/>
    </location>
</feature>
<feature type="transmembrane region" description="Helical" evidence="7">
    <location>
        <begin position="34"/>
        <end position="52"/>
    </location>
</feature>
<keyword evidence="2 7" id="KW-0813">Transport</keyword>
<keyword evidence="5 7" id="KW-1133">Transmembrane helix</keyword>
<dbReference type="GO" id="GO:0005886">
    <property type="term" value="C:plasma membrane"/>
    <property type="evidence" value="ECO:0007669"/>
    <property type="project" value="UniProtKB-SubCell"/>
</dbReference>
<dbReference type="Gene3D" id="1.10.3720.10">
    <property type="entry name" value="MetI-like"/>
    <property type="match status" value="1"/>
</dbReference>
<dbReference type="Proteomes" id="UP000241848">
    <property type="component" value="Unassembled WGS sequence"/>
</dbReference>
<comment type="similarity">
    <text evidence="7">Belongs to the binding-protein-dependent transport system permease family.</text>
</comment>
<protein>
    <submittedName>
        <fullName evidence="9">Sugar ABC transporter permease</fullName>
    </submittedName>
</protein>
<gene>
    <name evidence="9" type="ORF">C7B45_09885</name>
</gene>
<comment type="subcellular location">
    <subcellularLocation>
        <location evidence="1 7">Cell membrane</location>
        <topology evidence="1 7">Multi-pass membrane protein</topology>
    </subcellularLocation>
</comment>
<feature type="domain" description="ABC transmembrane type-1" evidence="8">
    <location>
        <begin position="89"/>
        <end position="308"/>
    </location>
</feature>
<evidence type="ECO:0000256" key="7">
    <source>
        <dbReference type="RuleBase" id="RU363032"/>
    </source>
</evidence>
<evidence type="ECO:0000313" key="10">
    <source>
        <dbReference type="Proteomes" id="UP000241848"/>
    </source>
</evidence>
<feature type="transmembrane region" description="Helical" evidence="7">
    <location>
        <begin position="182"/>
        <end position="203"/>
    </location>
</feature>
<dbReference type="PROSITE" id="PS50928">
    <property type="entry name" value="ABC_TM1"/>
    <property type="match status" value="1"/>
</dbReference>
<dbReference type="Pfam" id="PF00528">
    <property type="entry name" value="BPD_transp_1"/>
    <property type="match status" value="1"/>
</dbReference>
<dbReference type="EMBL" id="PXYV01000029">
    <property type="protein sequence ID" value="PSR21704.1"/>
    <property type="molecule type" value="Genomic_DNA"/>
</dbReference>
<dbReference type="InterPro" id="IPR035906">
    <property type="entry name" value="MetI-like_sf"/>
</dbReference>
<reference evidence="9 10" key="1">
    <citation type="journal article" date="2014" name="BMC Genomics">
        <title>Comparison of environmental and isolate Sulfobacillus genomes reveals diverse carbon, sulfur, nitrogen, and hydrogen metabolisms.</title>
        <authorList>
            <person name="Justice N.B."/>
            <person name="Norman A."/>
            <person name="Brown C.T."/>
            <person name="Singh A."/>
            <person name="Thomas B.C."/>
            <person name="Banfield J.F."/>
        </authorList>
    </citation>
    <scope>NUCLEOTIDE SEQUENCE [LARGE SCALE GENOMIC DNA]</scope>
    <source>
        <strain evidence="9">AMDSBA3</strain>
    </source>
</reference>
<dbReference type="PANTHER" id="PTHR43227:SF11">
    <property type="entry name" value="BLL4140 PROTEIN"/>
    <property type="match status" value="1"/>
</dbReference>
<evidence type="ECO:0000256" key="2">
    <source>
        <dbReference type="ARBA" id="ARBA00022448"/>
    </source>
</evidence>
<dbReference type="GO" id="GO:0055085">
    <property type="term" value="P:transmembrane transport"/>
    <property type="evidence" value="ECO:0007669"/>
    <property type="project" value="InterPro"/>
</dbReference>
<feature type="transmembrane region" description="Helical" evidence="7">
    <location>
        <begin position="287"/>
        <end position="307"/>
    </location>
</feature>
<keyword evidence="6 7" id="KW-0472">Membrane</keyword>
<feature type="transmembrane region" description="Helical" evidence="7">
    <location>
        <begin position="128"/>
        <end position="150"/>
    </location>
</feature>
<keyword evidence="4 7" id="KW-0812">Transmembrane</keyword>
<evidence type="ECO:0000256" key="4">
    <source>
        <dbReference type="ARBA" id="ARBA00022692"/>
    </source>
</evidence>
<comment type="caution">
    <text evidence="9">The sequence shown here is derived from an EMBL/GenBank/DDBJ whole genome shotgun (WGS) entry which is preliminary data.</text>
</comment>
<dbReference type="InterPro" id="IPR050809">
    <property type="entry name" value="UgpAE/MalFG_permease"/>
</dbReference>
<accession>A0A2T2WHJ1</accession>
<sequence length="323" mass="35827">MAARTLNEDSHKASIAVSEQIKSPVRRRLLRQSIIAYAFLLPTFIFVGLFSYRPVVRALIGAFTAWNGLLPPTWVGLSNFIQLFHDPVFLESLVHIGWWSLIGIPLGMLAAFAAALMIYRLRSMRAQYWFRFLFVMTMAIPGIVGILIWVDFYNPGGAIDLLLNVVGLGRFGTAWLANPQTALWALILMGFPWVSAFALLIFYAGFQGIPTELVDAATVDGATSGQRVWRIEVPLLMPQIKLLIILSIVGISQNLLTPLLMTNGGPENASITPVLYMYQNAIDYDRFGYAMAIAFVIFLVSMTLAIVGMKYIRTGNEQEGNGV</sequence>
<evidence type="ECO:0000313" key="9">
    <source>
        <dbReference type="EMBL" id="PSR21704.1"/>
    </source>
</evidence>
<dbReference type="InterPro" id="IPR000515">
    <property type="entry name" value="MetI-like"/>
</dbReference>
<evidence type="ECO:0000259" key="8">
    <source>
        <dbReference type="PROSITE" id="PS50928"/>
    </source>
</evidence>
<keyword evidence="3" id="KW-1003">Cell membrane</keyword>
<name>A0A2T2WHJ1_9FIRM</name>
<evidence type="ECO:0000256" key="6">
    <source>
        <dbReference type="ARBA" id="ARBA00023136"/>
    </source>
</evidence>
<organism evidence="9 10">
    <name type="scientific">Sulfobacillus acidophilus</name>
    <dbReference type="NCBI Taxonomy" id="53633"/>
    <lineage>
        <taxon>Bacteria</taxon>
        <taxon>Bacillati</taxon>
        <taxon>Bacillota</taxon>
        <taxon>Clostridia</taxon>
        <taxon>Eubacteriales</taxon>
        <taxon>Clostridiales Family XVII. Incertae Sedis</taxon>
        <taxon>Sulfobacillus</taxon>
    </lineage>
</organism>